<feature type="transmembrane region" description="Helical" evidence="11">
    <location>
        <begin position="212"/>
        <end position="228"/>
    </location>
</feature>
<feature type="domain" description="Potassium channel" evidence="12">
    <location>
        <begin position="193"/>
        <end position="260"/>
    </location>
</feature>
<dbReference type="InterPro" id="IPR047871">
    <property type="entry name" value="K_chnl_Slo-like"/>
</dbReference>
<comment type="caution">
    <text evidence="13">The sequence shown here is derived from an EMBL/GenBank/DDBJ whole genome shotgun (WGS) entry which is preliminary data.</text>
</comment>
<dbReference type="GO" id="GO:0016020">
    <property type="term" value="C:membrane"/>
    <property type="evidence" value="ECO:0007669"/>
    <property type="project" value="UniProtKB-SubCell"/>
</dbReference>
<keyword evidence="8" id="KW-0406">Ion transport</keyword>
<keyword evidence="10" id="KW-0407">Ion channel</keyword>
<keyword evidence="7 11" id="KW-1133">Transmembrane helix</keyword>
<comment type="subcellular location">
    <subcellularLocation>
        <location evidence="1">Membrane</location>
        <topology evidence="1">Multi-pass membrane protein</topology>
    </subcellularLocation>
</comment>
<feature type="transmembrane region" description="Helical" evidence="11">
    <location>
        <begin position="102"/>
        <end position="125"/>
    </location>
</feature>
<sequence>MQTQDNQTLSLEQMMMDNGKQDSKTEVKKEHQSSILVEHNTLYSNFVMFITVLDYIWFTLFQNDITGDWFIIVWAGITVCQILDFVLLIYQNTTHHIDYIGLNFLMYLFVIASSVLSIILVIINLTGSTKISQSFALQFKCSAPVFNRGLIKQVRHEQNQVGLTFKISDRKSKYIYIKDFFLTTSIAFYPLFTFILFFAGWFQYFPQNTLDIFYYIIVTFATVGYGDITFKDSDIGRILMIIFIIASIVYVPAEITSMLKKLKISLTQINVKQQTANGVVIIGSYDNALASMMRSRLPISTRIVYIILGEQPSAKDLAFSDSKSMTYYYAGQFSIELAHTLFLHRAEHILIYSQQYTPASDVEALGIGRMLAELTKNRVKITLILNLEHYAVLSQSVFRRMRNFYIFCYDAFFGIFIQQAVRTEGFSTFMYNILYSNEQKCGLTYWLKQKQSKSELQRSVSKRKTELKLKNSEYLPNPTLELRDIYNNSLSWFISKAKVTEQSRPLGVDYYLSRQTQAKQAREFKIDDQVKFDTWPQTSIKSLAVVAFEGAPDQLLSNLVSELSDLQITIFSFELFTSECSNVTSIVYNEDSIVLLDQLTNFDTVLIFHPAFHSQTTFVFSQYVNALNLNRVLIWTDEKNDETDNEPFRRGELVPYLKAYFTSVMTNDFKMANISLNFLEEIRNGNIILQTVQVVEEATVRQMIDTRRVLYVKHQNVIITAPESNLTLVKGDLVCVIKWKNEDEVLGDVEDIIRKITGIQSMGLAKFEKFQQINNIEQIIDMDHQETEKLVQ</sequence>
<keyword evidence="9 11" id="KW-0472">Membrane</keyword>
<dbReference type="PANTHER" id="PTHR10027">
    <property type="entry name" value="CALCIUM-ACTIVATED POTASSIUM CHANNEL ALPHA CHAIN"/>
    <property type="match status" value="1"/>
</dbReference>
<dbReference type="AlphaFoldDB" id="A0AA86V2S0"/>
<accession>A0AA86V2S0</accession>
<feature type="transmembrane region" description="Helical" evidence="11">
    <location>
        <begin position="42"/>
        <end position="62"/>
    </location>
</feature>
<gene>
    <name evidence="14" type="ORF">HINF_LOCUS17830</name>
    <name evidence="13" type="ORF">HINF_LOCUS66074</name>
</gene>
<evidence type="ECO:0000256" key="5">
    <source>
        <dbReference type="ARBA" id="ARBA00022826"/>
    </source>
</evidence>
<evidence type="ECO:0000259" key="12">
    <source>
        <dbReference type="Pfam" id="PF07885"/>
    </source>
</evidence>
<evidence type="ECO:0000256" key="6">
    <source>
        <dbReference type="ARBA" id="ARBA00022958"/>
    </source>
</evidence>
<evidence type="ECO:0000313" key="13">
    <source>
        <dbReference type="EMBL" id="CAI9978429.1"/>
    </source>
</evidence>
<feature type="transmembrane region" description="Helical" evidence="11">
    <location>
        <begin position="69"/>
        <end position="90"/>
    </location>
</feature>
<feature type="transmembrane region" description="Helical" evidence="11">
    <location>
        <begin position="180"/>
        <end position="200"/>
    </location>
</feature>
<dbReference type="Pfam" id="PF07885">
    <property type="entry name" value="Ion_trans_2"/>
    <property type="match status" value="1"/>
</dbReference>
<dbReference type="EMBL" id="CAXDID020000045">
    <property type="protein sequence ID" value="CAL6002254.1"/>
    <property type="molecule type" value="Genomic_DNA"/>
</dbReference>
<evidence type="ECO:0000256" key="9">
    <source>
        <dbReference type="ARBA" id="ARBA00023136"/>
    </source>
</evidence>
<evidence type="ECO:0000256" key="2">
    <source>
        <dbReference type="ARBA" id="ARBA00022448"/>
    </source>
</evidence>
<keyword evidence="5" id="KW-0631">Potassium channel</keyword>
<dbReference type="EMBL" id="CATOUU010001185">
    <property type="protein sequence ID" value="CAI9978429.1"/>
    <property type="molecule type" value="Genomic_DNA"/>
</dbReference>
<name>A0AA86V2S0_9EUKA</name>
<keyword evidence="15" id="KW-1185">Reference proteome</keyword>
<dbReference type="GO" id="GO:0005267">
    <property type="term" value="F:potassium channel activity"/>
    <property type="evidence" value="ECO:0007669"/>
    <property type="project" value="UniProtKB-KW"/>
</dbReference>
<evidence type="ECO:0000313" key="15">
    <source>
        <dbReference type="Proteomes" id="UP001642409"/>
    </source>
</evidence>
<organism evidence="13">
    <name type="scientific">Hexamita inflata</name>
    <dbReference type="NCBI Taxonomy" id="28002"/>
    <lineage>
        <taxon>Eukaryota</taxon>
        <taxon>Metamonada</taxon>
        <taxon>Diplomonadida</taxon>
        <taxon>Hexamitidae</taxon>
        <taxon>Hexamitinae</taxon>
        <taxon>Hexamita</taxon>
    </lineage>
</organism>
<dbReference type="SUPFAM" id="SSF81324">
    <property type="entry name" value="Voltage-gated potassium channels"/>
    <property type="match status" value="1"/>
</dbReference>
<evidence type="ECO:0000256" key="3">
    <source>
        <dbReference type="ARBA" id="ARBA00022538"/>
    </source>
</evidence>
<keyword evidence="2" id="KW-0813">Transport</keyword>
<proteinExistence type="predicted"/>
<evidence type="ECO:0000256" key="8">
    <source>
        <dbReference type="ARBA" id="ARBA00023065"/>
    </source>
</evidence>
<evidence type="ECO:0000313" key="14">
    <source>
        <dbReference type="EMBL" id="CAL6002254.1"/>
    </source>
</evidence>
<evidence type="ECO:0000256" key="10">
    <source>
        <dbReference type="ARBA" id="ARBA00023303"/>
    </source>
</evidence>
<evidence type="ECO:0000256" key="11">
    <source>
        <dbReference type="SAM" id="Phobius"/>
    </source>
</evidence>
<dbReference type="PANTHER" id="PTHR10027:SF10">
    <property type="entry name" value="SLOWPOKE 2, ISOFORM D"/>
    <property type="match status" value="1"/>
</dbReference>
<evidence type="ECO:0000256" key="4">
    <source>
        <dbReference type="ARBA" id="ARBA00022692"/>
    </source>
</evidence>
<feature type="transmembrane region" description="Helical" evidence="11">
    <location>
        <begin position="235"/>
        <end position="253"/>
    </location>
</feature>
<reference evidence="14 15" key="2">
    <citation type="submission" date="2024-07" db="EMBL/GenBank/DDBJ databases">
        <authorList>
            <person name="Akdeniz Z."/>
        </authorList>
    </citation>
    <scope>NUCLEOTIDE SEQUENCE [LARGE SCALE GENOMIC DNA]</scope>
</reference>
<dbReference type="Proteomes" id="UP001642409">
    <property type="component" value="Unassembled WGS sequence"/>
</dbReference>
<evidence type="ECO:0000256" key="7">
    <source>
        <dbReference type="ARBA" id="ARBA00022989"/>
    </source>
</evidence>
<evidence type="ECO:0000256" key="1">
    <source>
        <dbReference type="ARBA" id="ARBA00004141"/>
    </source>
</evidence>
<keyword evidence="4 11" id="KW-0812">Transmembrane</keyword>
<keyword evidence="6" id="KW-0630">Potassium</keyword>
<dbReference type="Gene3D" id="1.10.287.70">
    <property type="match status" value="1"/>
</dbReference>
<protein>
    <submittedName>
        <fullName evidence="13">Ion transport 2 and transmembrane domain-containing protein</fullName>
    </submittedName>
    <submittedName>
        <fullName evidence="14">Ion_transport 2 and transmembrane domain-containing protein</fullName>
    </submittedName>
</protein>
<keyword evidence="3" id="KW-0633">Potassium transport</keyword>
<dbReference type="InterPro" id="IPR013099">
    <property type="entry name" value="K_chnl_dom"/>
</dbReference>
<reference evidence="13" key="1">
    <citation type="submission" date="2023-06" db="EMBL/GenBank/DDBJ databases">
        <authorList>
            <person name="Kurt Z."/>
        </authorList>
    </citation>
    <scope>NUCLEOTIDE SEQUENCE</scope>
</reference>